<evidence type="ECO:0000313" key="2">
    <source>
        <dbReference type="Proteomes" id="UP001486565"/>
    </source>
</evidence>
<proteinExistence type="predicted"/>
<dbReference type="Pfam" id="PF07892">
    <property type="entry name" value="DUF1667"/>
    <property type="match status" value="1"/>
</dbReference>
<dbReference type="EMBL" id="CP121687">
    <property type="protein sequence ID" value="WZL68969.1"/>
    <property type="molecule type" value="Genomic_DNA"/>
</dbReference>
<gene>
    <name evidence="1" type="ORF">QBE51_09070</name>
</gene>
<dbReference type="PANTHER" id="PTHR39450">
    <property type="entry name" value="MOLYBDOPTERIN OXIDOREDUCTASE, 4FE-4S CLUSTER-BINDING SUBUNIT"/>
    <property type="match status" value="1"/>
</dbReference>
<dbReference type="Proteomes" id="UP001486565">
    <property type="component" value="Chromosome"/>
</dbReference>
<dbReference type="PANTHER" id="PTHR39450:SF1">
    <property type="entry name" value="DUF1667 DOMAIN-CONTAINING PROTEIN"/>
    <property type="match status" value="1"/>
</dbReference>
<dbReference type="SUPFAM" id="SSF160148">
    <property type="entry name" value="CPE0013-like"/>
    <property type="match status" value="1"/>
</dbReference>
<reference evidence="1 2" key="1">
    <citation type="submission" date="2023-03" db="EMBL/GenBank/DDBJ databases">
        <title>Novel Species.</title>
        <authorList>
            <person name="Ma S."/>
        </authorList>
    </citation>
    <scope>NUCLEOTIDE SEQUENCE [LARGE SCALE GENOMIC DNA]</scope>
    <source>
        <strain evidence="1 2">LIND6LT2</strain>
    </source>
</reference>
<sequence length="121" mass="13271">MEKRELTCIGCPMGCTLLIELDENDQIRVTGNACKIGETYAIKECTNPTRIVTTTVKVRGGKHPTVSIKTDKDIPKDKIFDCIKALKDLTVDAPINVGDIIYENILGTGVNMVATRKIESC</sequence>
<name>A0ABZ2Y163_9FIRM</name>
<dbReference type="RefSeq" id="WP_341875973.1">
    <property type="nucleotide sequence ID" value="NZ_CP121687.1"/>
</dbReference>
<accession>A0ABZ2Y163</accession>
<organism evidence="1 2">
    <name type="scientific">Defluviitalea saccharophila</name>
    <dbReference type="NCBI Taxonomy" id="879970"/>
    <lineage>
        <taxon>Bacteria</taxon>
        <taxon>Bacillati</taxon>
        <taxon>Bacillota</taxon>
        <taxon>Clostridia</taxon>
        <taxon>Lachnospirales</taxon>
        <taxon>Defluviitaleaceae</taxon>
        <taxon>Defluviitalea</taxon>
    </lineage>
</organism>
<keyword evidence="2" id="KW-1185">Reference proteome</keyword>
<dbReference type="InterPro" id="IPR036593">
    <property type="entry name" value="CPE0013-like_sf"/>
</dbReference>
<evidence type="ECO:0000313" key="1">
    <source>
        <dbReference type="EMBL" id="WZL68969.1"/>
    </source>
</evidence>
<protein>
    <submittedName>
        <fullName evidence="1">DUF1667 domain-containing protein</fullName>
    </submittedName>
</protein>
<dbReference type="Gene3D" id="3.10.530.10">
    <property type="entry name" value="CPE0013-like"/>
    <property type="match status" value="1"/>
</dbReference>
<dbReference type="InterPro" id="IPR012460">
    <property type="entry name" value="DUF1667"/>
</dbReference>